<organism evidence="1 2">
    <name type="scientific">Stephania cephalantha</name>
    <dbReference type="NCBI Taxonomy" id="152367"/>
    <lineage>
        <taxon>Eukaryota</taxon>
        <taxon>Viridiplantae</taxon>
        <taxon>Streptophyta</taxon>
        <taxon>Embryophyta</taxon>
        <taxon>Tracheophyta</taxon>
        <taxon>Spermatophyta</taxon>
        <taxon>Magnoliopsida</taxon>
        <taxon>Ranunculales</taxon>
        <taxon>Menispermaceae</taxon>
        <taxon>Menispermoideae</taxon>
        <taxon>Cissampelideae</taxon>
        <taxon>Stephania</taxon>
    </lineage>
</organism>
<dbReference type="EMBL" id="JBBNAG010000009">
    <property type="protein sequence ID" value="KAK9105161.1"/>
    <property type="molecule type" value="Genomic_DNA"/>
</dbReference>
<protein>
    <submittedName>
        <fullName evidence="1">Uncharacterized protein</fullName>
    </submittedName>
</protein>
<sequence length="50" mass="5741">MSCFKVNNLFVESSMWHLHASGGKMTREDQGRACAVRKSLHAKRGWWTGF</sequence>
<evidence type="ECO:0000313" key="1">
    <source>
        <dbReference type="EMBL" id="KAK9105161.1"/>
    </source>
</evidence>
<name>A0AAP0F5K5_9MAGN</name>
<keyword evidence="2" id="KW-1185">Reference proteome</keyword>
<accession>A0AAP0F5K5</accession>
<comment type="caution">
    <text evidence="1">The sequence shown here is derived from an EMBL/GenBank/DDBJ whole genome shotgun (WGS) entry which is preliminary data.</text>
</comment>
<gene>
    <name evidence="1" type="ORF">Scep_022005</name>
</gene>
<evidence type="ECO:0000313" key="2">
    <source>
        <dbReference type="Proteomes" id="UP001419268"/>
    </source>
</evidence>
<reference evidence="1 2" key="1">
    <citation type="submission" date="2024-01" db="EMBL/GenBank/DDBJ databases">
        <title>Genome assemblies of Stephania.</title>
        <authorList>
            <person name="Yang L."/>
        </authorList>
    </citation>
    <scope>NUCLEOTIDE SEQUENCE [LARGE SCALE GENOMIC DNA]</scope>
    <source>
        <strain evidence="1">JXDWG</strain>
        <tissue evidence="1">Leaf</tissue>
    </source>
</reference>
<dbReference type="Proteomes" id="UP001419268">
    <property type="component" value="Unassembled WGS sequence"/>
</dbReference>
<dbReference type="AlphaFoldDB" id="A0AAP0F5K5"/>
<proteinExistence type="predicted"/>